<protein>
    <submittedName>
        <fullName evidence="9">PIN domain-containing protein</fullName>
    </submittedName>
</protein>
<comment type="cofactor">
    <cofactor evidence="1">
        <name>Mg(2+)</name>
        <dbReference type="ChEBI" id="CHEBI:18420"/>
    </cofactor>
</comment>
<evidence type="ECO:0000256" key="3">
    <source>
        <dbReference type="ARBA" id="ARBA00022722"/>
    </source>
</evidence>
<feature type="domain" description="PIN" evidence="8">
    <location>
        <begin position="2"/>
        <end position="136"/>
    </location>
</feature>
<evidence type="ECO:0000256" key="1">
    <source>
        <dbReference type="ARBA" id="ARBA00001946"/>
    </source>
</evidence>
<dbReference type="GO" id="GO:0016787">
    <property type="term" value="F:hydrolase activity"/>
    <property type="evidence" value="ECO:0007669"/>
    <property type="project" value="UniProtKB-KW"/>
</dbReference>
<dbReference type="GO" id="GO:0004518">
    <property type="term" value="F:nuclease activity"/>
    <property type="evidence" value="ECO:0007669"/>
    <property type="project" value="UniProtKB-KW"/>
</dbReference>
<dbReference type="PANTHER" id="PTHR33653:SF1">
    <property type="entry name" value="RIBONUCLEASE VAPC2"/>
    <property type="match status" value="1"/>
</dbReference>
<name>A0A7Z9C4E9_9CYAN</name>
<dbReference type="InterPro" id="IPR050556">
    <property type="entry name" value="Type_II_TA_system_RNase"/>
</dbReference>
<keyword evidence="10" id="KW-1185">Reference proteome</keyword>
<evidence type="ECO:0000256" key="7">
    <source>
        <dbReference type="ARBA" id="ARBA00038093"/>
    </source>
</evidence>
<dbReference type="InterPro" id="IPR002716">
    <property type="entry name" value="PIN_dom"/>
</dbReference>
<dbReference type="Proteomes" id="UP000182190">
    <property type="component" value="Unassembled WGS sequence"/>
</dbReference>
<evidence type="ECO:0000259" key="8">
    <source>
        <dbReference type="Pfam" id="PF01850"/>
    </source>
</evidence>
<dbReference type="Pfam" id="PF01850">
    <property type="entry name" value="PIN"/>
    <property type="match status" value="1"/>
</dbReference>
<sequence>MYLLDTNHCSLILLDNQAVIQNIEQVGETNIATSIITAGELIYMAENSTNKDQNLILINQFIEDIRVYYIDQETAKFYGQIKAALIKEFGPQQKTKRKTTKITELGFDENDLWIAAIARRYNFTLVTSDSDFNRIKTVISLTLENWRA</sequence>
<comment type="caution">
    <text evidence="9">The sequence shown here is derived from an EMBL/GenBank/DDBJ whole genome shotgun (WGS) entry which is preliminary data.</text>
</comment>
<keyword evidence="2" id="KW-1277">Toxin-antitoxin system</keyword>
<dbReference type="GO" id="GO:0046872">
    <property type="term" value="F:metal ion binding"/>
    <property type="evidence" value="ECO:0007669"/>
    <property type="project" value="UniProtKB-KW"/>
</dbReference>
<evidence type="ECO:0000256" key="2">
    <source>
        <dbReference type="ARBA" id="ARBA00022649"/>
    </source>
</evidence>
<dbReference type="RefSeq" id="WP_083622498.1">
    <property type="nucleotide sequence ID" value="NZ_LR735021.1"/>
</dbReference>
<evidence type="ECO:0000256" key="6">
    <source>
        <dbReference type="ARBA" id="ARBA00022842"/>
    </source>
</evidence>
<dbReference type="CDD" id="cd09881">
    <property type="entry name" value="PIN_VapC4-5_FitB-like"/>
    <property type="match status" value="1"/>
</dbReference>
<keyword evidence="3" id="KW-0540">Nuclease</keyword>
<proteinExistence type="inferred from homology"/>
<dbReference type="EMBL" id="CZCS02000239">
    <property type="protein sequence ID" value="VXD25326.1"/>
    <property type="molecule type" value="Genomic_DNA"/>
</dbReference>
<dbReference type="Gene3D" id="3.40.50.1010">
    <property type="entry name" value="5'-nuclease"/>
    <property type="match status" value="1"/>
</dbReference>
<reference evidence="9" key="1">
    <citation type="submission" date="2019-10" db="EMBL/GenBank/DDBJ databases">
        <authorList>
            <consortium name="Genoscope - CEA"/>
            <person name="William W."/>
        </authorList>
    </citation>
    <scope>NUCLEOTIDE SEQUENCE [LARGE SCALE GENOMIC DNA]</scope>
    <source>
        <strain evidence="9">BBR_PRJEB10994</strain>
    </source>
</reference>
<dbReference type="AlphaFoldDB" id="A0A7Z9C4E9"/>
<keyword evidence="5" id="KW-0378">Hydrolase</keyword>
<gene>
    <name evidence="9" type="ORF">PL9631_940105</name>
</gene>
<dbReference type="OrthoDB" id="428590at2"/>
<keyword evidence="4" id="KW-0479">Metal-binding</keyword>
<organism evidence="9 10">
    <name type="scientific">Planktothrix paucivesiculata PCC 9631</name>
    <dbReference type="NCBI Taxonomy" id="671071"/>
    <lineage>
        <taxon>Bacteria</taxon>
        <taxon>Bacillati</taxon>
        <taxon>Cyanobacteriota</taxon>
        <taxon>Cyanophyceae</taxon>
        <taxon>Oscillatoriophycideae</taxon>
        <taxon>Oscillatoriales</taxon>
        <taxon>Microcoleaceae</taxon>
        <taxon>Planktothrix</taxon>
    </lineage>
</organism>
<dbReference type="PANTHER" id="PTHR33653">
    <property type="entry name" value="RIBONUCLEASE VAPC2"/>
    <property type="match status" value="1"/>
</dbReference>
<evidence type="ECO:0000256" key="4">
    <source>
        <dbReference type="ARBA" id="ARBA00022723"/>
    </source>
</evidence>
<evidence type="ECO:0000256" key="5">
    <source>
        <dbReference type="ARBA" id="ARBA00022801"/>
    </source>
</evidence>
<evidence type="ECO:0000313" key="9">
    <source>
        <dbReference type="EMBL" id="VXD25326.1"/>
    </source>
</evidence>
<dbReference type="InterPro" id="IPR029060">
    <property type="entry name" value="PIN-like_dom_sf"/>
</dbReference>
<comment type="similarity">
    <text evidence="7">Belongs to the PINc/VapC protein family.</text>
</comment>
<evidence type="ECO:0000313" key="10">
    <source>
        <dbReference type="Proteomes" id="UP000182190"/>
    </source>
</evidence>
<dbReference type="SUPFAM" id="SSF88723">
    <property type="entry name" value="PIN domain-like"/>
    <property type="match status" value="1"/>
</dbReference>
<keyword evidence="6" id="KW-0460">Magnesium</keyword>
<accession>A0A7Z9C4E9</accession>